<dbReference type="AlphaFoldDB" id="A0A0H2R330"/>
<feature type="transmembrane region" description="Helical" evidence="2">
    <location>
        <begin position="265"/>
        <end position="285"/>
    </location>
</feature>
<dbReference type="EMBL" id="KQ086229">
    <property type="protein sequence ID" value="KLO06180.1"/>
    <property type="molecule type" value="Genomic_DNA"/>
</dbReference>
<accession>A0A0H2R330</accession>
<dbReference type="InParanoid" id="A0A0H2R330"/>
<sequence length="374" mass="39767">MSSTLVNVSIDDASPDPLTGARIMYGRLDDPTNGDGWGIGPNCSVCVAQPDPSQTFDRTWHDASVSSNGNNTPFATVSFTGVAIYVMGITVTSTPATTDALNSSKIFFQVDGTTQGSFLHEASLGPEIVYSYNMTLFAKENLSDELHSITVLCGDGTDPSTDSLCLLDRFIYTTSVNSNNSTSNSSMTSPLPPSTSTPSSDSRTRVSTTVIVVVPLLLQGDCSANSVGRCSTFSHETVSSSSLPEARFRPFASDVARCSFARCPFPFHFFVLLIGGCPLFAGRALQHYTIRSPLGGCSSASACKVAVLAVCFLLSFVSSPSLLLLLSARARSPAFSPCAFERLGIRGAGCVYLSLPLRRSSTFLPYVRRSRRGA</sequence>
<evidence type="ECO:0000256" key="1">
    <source>
        <dbReference type="SAM" id="MobiDB-lite"/>
    </source>
</evidence>
<keyword evidence="2" id="KW-0472">Membrane</keyword>
<reference evidence="3 4" key="1">
    <citation type="submission" date="2015-04" db="EMBL/GenBank/DDBJ databases">
        <title>Complete genome sequence of Schizopora paradoxa KUC8140, a cosmopolitan wood degrader in East Asia.</title>
        <authorList>
            <consortium name="DOE Joint Genome Institute"/>
            <person name="Min B."/>
            <person name="Park H."/>
            <person name="Jang Y."/>
            <person name="Kim J.-J."/>
            <person name="Kim K.H."/>
            <person name="Pangilinan J."/>
            <person name="Lipzen A."/>
            <person name="Riley R."/>
            <person name="Grigoriev I.V."/>
            <person name="Spatafora J.W."/>
            <person name="Choi I.-G."/>
        </authorList>
    </citation>
    <scope>NUCLEOTIDE SEQUENCE [LARGE SCALE GENOMIC DNA]</scope>
    <source>
        <strain evidence="3 4">KUC8140</strain>
    </source>
</reference>
<protein>
    <submittedName>
        <fullName evidence="3">Uncharacterized protein</fullName>
    </submittedName>
</protein>
<feature type="region of interest" description="Disordered" evidence="1">
    <location>
        <begin position="178"/>
        <end position="203"/>
    </location>
</feature>
<keyword evidence="2" id="KW-1133">Transmembrane helix</keyword>
<proteinExistence type="predicted"/>
<name>A0A0H2R330_9AGAM</name>
<evidence type="ECO:0000256" key="2">
    <source>
        <dbReference type="SAM" id="Phobius"/>
    </source>
</evidence>
<evidence type="ECO:0000313" key="3">
    <source>
        <dbReference type="EMBL" id="KLO06180.1"/>
    </source>
</evidence>
<organism evidence="3 4">
    <name type="scientific">Schizopora paradoxa</name>
    <dbReference type="NCBI Taxonomy" id="27342"/>
    <lineage>
        <taxon>Eukaryota</taxon>
        <taxon>Fungi</taxon>
        <taxon>Dikarya</taxon>
        <taxon>Basidiomycota</taxon>
        <taxon>Agaricomycotina</taxon>
        <taxon>Agaricomycetes</taxon>
        <taxon>Hymenochaetales</taxon>
        <taxon>Schizoporaceae</taxon>
        <taxon>Schizopora</taxon>
    </lineage>
</organism>
<dbReference type="STRING" id="27342.A0A0H2R330"/>
<dbReference type="Proteomes" id="UP000053477">
    <property type="component" value="Unassembled WGS sequence"/>
</dbReference>
<gene>
    <name evidence="3" type="ORF">SCHPADRAFT_698149</name>
</gene>
<feature type="transmembrane region" description="Helical" evidence="2">
    <location>
        <begin position="305"/>
        <end position="328"/>
    </location>
</feature>
<dbReference type="OrthoDB" id="2758521at2759"/>
<evidence type="ECO:0000313" key="4">
    <source>
        <dbReference type="Proteomes" id="UP000053477"/>
    </source>
</evidence>
<feature type="compositionally biased region" description="Low complexity" evidence="1">
    <location>
        <begin position="178"/>
        <end position="189"/>
    </location>
</feature>
<keyword evidence="4" id="KW-1185">Reference proteome</keyword>
<keyword evidence="2" id="KW-0812">Transmembrane</keyword>